<keyword evidence="5 6" id="KW-0788">Thiol protease</keyword>
<dbReference type="PROSITE" id="PS00972">
    <property type="entry name" value="USP_1"/>
    <property type="match status" value="1"/>
</dbReference>
<dbReference type="InterPro" id="IPR029071">
    <property type="entry name" value="Ubiquitin-like_domsf"/>
</dbReference>
<feature type="compositionally biased region" description="Low complexity" evidence="7">
    <location>
        <begin position="392"/>
        <end position="410"/>
    </location>
</feature>
<dbReference type="CDD" id="cd02657">
    <property type="entry name" value="Peptidase_C19A"/>
    <property type="match status" value="1"/>
</dbReference>
<name>A0AAV5A7V2_9AGAM</name>
<reference evidence="10" key="1">
    <citation type="submission" date="2021-10" db="EMBL/GenBank/DDBJ databases">
        <title>De novo Genome Assembly of Clathrus columnatus (Basidiomycota, Fungi) Using Illumina and Nanopore Sequence Data.</title>
        <authorList>
            <person name="Ogiso-Tanaka E."/>
            <person name="Itagaki H."/>
            <person name="Hosoya T."/>
            <person name="Hosaka K."/>
        </authorList>
    </citation>
    <scope>NUCLEOTIDE SEQUENCE</scope>
    <source>
        <strain evidence="10">MO-923</strain>
    </source>
</reference>
<dbReference type="Proteomes" id="UP001050691">
    <property type="component" value="Unassembled WGS sequence"/>
</dbReference>
<dbReference type="Pfam" id="PF00443">
    <property type="entry name" value="UCH"/>
    <property type="match status" value="1"/>
</dbReference>
<evidence type="ECO:0000259" key="9">
    <source>
        <dbReference type="PROSITE" id="PS50235"/>
    </source>
</evidence>
<dbReference type="Pfam" id="PF00240">
    <property type="entry name" value="ubiquitin"/>
    <property type="match status" value="1"/>
</dbReference>
<keyword evidence="3 6" id="KW-0833">Ubl conjugation pathway</keyword>
<dbReference type="PROSITE" id="PS00973">
    <property type="entry name" value="USP_2"/>
    <property type="match status" value="1"/>
</dbReference>
<dbReference type="InterPro" id="IPR018200">
    <property type="entry name" value="USP_CS"/>
</dbReference>
<evidence type="ECO:0000313" key="11">
    <source>
        <dbReference type="Proteomes" id="UP001050691"/>
    </source>
</evidence>
<evidence type="ECO:0000259" key="8">
    <source>
        <dbReference type="PROSITE" id="PS50053"/>
    </source>
</evidence>
<evidence type="ECO:0000256" key="5">
    <source>
        <dbReference type="ARBA" id="ARBA00022807"/>
    </source>
</evidence>
<keyword evidence="11" id="KW-1185">Reference proteome</keyword>
<dbReference type="GO" id="GO:0016579">
    <property type="term" value="P:protein deubiquitination"/>
    <property type="evidence" value="ECO:0007669"/>
    <property type="project" value="InterPro"/>
</dbReference>
<dbReference type="EMBL" id="BPWL01000004">
    <property type="protein sequence ID" value="GJJ09334.1"/>
    <property type="molecule type" value="Genomic_DNA"/>
</dbReference>
<dbReference type="SUPFAM" id="SSF54236">
    <property type="entry name" value="Ubiquitin-like"/>
    <property type="match status" value="1"/>
</dbReference>
<dbReference type="InterPro" id="IPR001394">
    <property type="entry name" value="Peptidase_C19_UCH"/>
</dbReference>
<dbReference type="Gene3D" id="3.10.20.90">
    <property type="entry name" value="Phosphatidylinositol 3-kinase Catalytic Subunit, Chain A, domain 1"/>
    <property type="match status" value="1"/>
</dbReference>
<evidence type="ECO:0000256" key="4">
    <source>
        <dbReference type="ARBA" id="ARBA00022801"/>
    </source>
</evidence>
<dbReference type="GO" id="GO:0070628">
    <property type="term" value="F:proteasome binding"/>
    <property type="evidence" value="ECO:0007669"/>
    <property type="project" value="TreeGrafter"/>
</dbReference>
<proteinExistence type="inferred from homology"/>
<dbReference type="PANTHER" id="PTHR43982:SF1">
    <property type="entry name" value="UBIQUITIN CARBOXYL-TERMINAL HYDROLASE 14"/>
    <property type="match status" value="1"/>
</dbReference>
<dbReference type="SMART" id="SM00213">
    <property type="entry name" value="UBQ"/>
    <property type="match status" value="1"/>
</dbReference>
<gene>
    <name evidence="10" type="ORF">Clacol_003556</name>
</gene>
<comment type="similarity">
    <text evidence="6">Belongs to the peptidase C19 family.</text>
</comment>
<dbReference type="AlphaFoldDB" id="A0AAV5A7V2"/>
<dbReference type="PROSITE" id="PS50053">
    <property type="entry name" value="UBIQUITIN_2"/>
    <property type="match status" value="1"/>
</dbReference>
<evidence type="ECO:0000256" key="6">
    <source>
        <dbReference type="RuleBase" id="RU366025"/>
    </source>
</evidence>
<evidence type="ECO:0000256" key="1">
    <source>
        <dbReference type="ARBA" id="ARBA00000707"/>
    </source>
</evidence>
<dbReference type="SUPFAM" id="SSF54001">
    <property type="entry name" value="Cysteine proteinases"/>
    <property type="match status" value="1"/>
</dbReference>
<keyword evidence="4 6" id="KW-0378">Hydrolase</keyword>
<organism evidence="10 11">
    <name type="scientific">Clathrus columnatus</name>
    <dbReference type="NCBI Taxonomy" id="1419009"/>
    <lineage>
        <taxon>Eukaryota</taxon>
        <taxon>Fungi</taxon>
        <taxon>Dikarya</taxon>
        <taxon>Basidiomycota</taxon>
        <taxon>Agaricomycotina</taxon>
        <taxon>Agaricomycetes</taxon>
        <taxon>Phallomycetidae</taxon>
        <taxon>Phallales</taxon>
        <taxon>Clathraceae</taxon>
        <taxon>Clathrus</taxon>
    </lineage>
</organism>
<dbReference type="GO" id="GO:0043161">
    <property type="term" value="P:proteasome-mediated ubiquitin-dependent protein catabolic process"/>
    <property type="evidence" value="ECO:0007669"/>
    <property type="project" value="InterPro"/>
</dbReference>
<accession>A0AAV5A7V2</accession>
<dbReference type="CDD" id="cd16104">
    <property type="entry name" value="Ubl_USP14_like"/>
    <property type="match status" value="1"/>
</dbReference>
<evidence type="ECO:0000256" key="3">
    <source>
        <dbReference type="ARBA" id="ARBA00022786"/>
    </source>
</evidence>
<evidence type="ECO:0000256" key="2">
    <source>
        <dbReference type="ARBA" id="ARBA00022670"/>
    </source>
</evidence>
<dbReference type="InterPro" id="IPR038765">
    <property type="entry name" value="Papain-like_cys_pep_sf"/>
</dbReference>
<feature type="domain" description="USP" evidence="9">
    <location>
        <begin position="105"/>
        <end position="542"/>
    </location>
</feature>
<keyword evidence="2 6" id="KW-0645">Protease</keyword>
<evidence type="ECO:0000256" key="7">
    <source>
        <dbReference type="SAM" id="MobiDB-lite"/>
    </source>
</evidence>
<dbReference type="InterPro" id="IPR044635">
    <property type="entry name" value="UBP14-like"/>
</dbReference>
<sequence length="544" mass="59981">MPKISVSVKHAGKTHHLELDPDEPATVFKQDVYQLTGVPPDRMKVMIKGGVLKDDTNWRTVGPKPNQVFMVIGAAGELPKPPSKPVVFMEDMDESALAEALRMPVGLKNLGNTCYMNATVQALRAIPELQDALKRYTPSLGGGPQSMLTGAMRDLYDSMGKTTEGFPPLLFLGVLRQVVPQFNEQSRAGAGPAQQDLHAISLMIQMAPETDAEECWTQIMNALSVLPGTEAPNSSNQKKFVEQFITGEMTSEFRCVEAPEEPPTTMKEKITKVTCNISKDTNFMHSGIMGSLDQTIEKHSPTLGREAQYTQHSRISRLPSNIVVHMVRFHWRRDIGKKAKIMRKVKFPFELDAMDLVTDELKRKLADCNGKIKEIERGRAERRKVRKKTKQVVDSSAVTSASTTEGSSSGNPGASGDVSMTDAVTVAAGELEDENVLREKEKKAFELTIDPDLRADTGASVTGLFELCGIVTHKGASADSGHYIGFVKKDTFHPPKSYLEEGDEDWYQFDDEKVSVVTQEKVSTLDGGGESASAYILLYREKRL</sequence>
<dbReference type="PANTHER" id="PTHR43982">
    <property type="entry name" value="UBIQUITIN CARBOXYL-TERMINAL HYDROLASE"/>
    <property type="match status" value="1"/>
</dbReference>
<dbReference type="GO" id="GO:0004843">
    <property type="term" value="F:cysteine-type deubiquitinase activity"/>
    <property type="evidence" value="ECO:0007669"/>
    <property type="project" value="UniProtKB-UniRule"/>
</dbReference>
<dbReference type="InterPro" id="IPR000626">
    <property type="entry name" value="Ubiquitin-like_dom"/>
</dbReference>
<feature type="compositionally biased region" description="Basic residues" evidence="7">
    <location>
        <begin position="380"/>
        <end position="390"/>
    </location>
</feature>
<comment type="catalytic activity">
    <reaction evidence="1 6">
        <text>Thiol-dependent hydrolysis of ester, thioester, amide, peptide and isopeptide bonds formed by the C-terminal Gly of ubiquitin (a 76-residue protein attached to proteins as an intracellular targeting signal).</text>
        <dbReference type="EC" id="3.4.19.12"/>
    </reaction>
</comment>
<comment type="caution">
    <text evidence="10">The sequence shown here is derived from an EMBL/GenBank/DDBJ whole genome shotgun (WGS) entry which is preliminary data.</text>
</comment>
<dbReference type="EC" id="3.4.19.12" evidence="6"/>
<dbReference type="Gene3D" id="3.90.70.10">
    <property type="entry name" value="Cysteine proteinases"/>
    <property type="match status" value="1"/>
</dbReference>
<evidence type="ECO:0000313" key="10">
    <source>
        <dbReference type="EMBL" id="GJJ09334.1"/>
    </source>
</evidence>
<dbReference type="GO" id="GO:0061136">
    <property type="term" value="P:regulation of proteasomal protein catabolic process"/>
    <property type="evidence" value="ECO:0007669"/>
    <property type="project" value="TreeGrafter"/>
</dbReference>
<feature type="domain" description="Ubiquitin-like" evidence="8">
    <location>
        <begin position="4"/>
        <end position="72"/>
    </location>
</feature>
<feature type="region of interest" description="Disordered" evidence="7">
    <location>
        <begin position="379"/>
        <end position="419"/>
    </location>
</feature>
<protein>
    <recommendedName>
        <fullName evidence="6">Ubiquitin carboxyl-terminal hydrolase</fullName>
        <ecNumber evidence="6">3.4.19.12</ecNumber>
    </recommendedName>
</protein>
<dbReference type="InterPro" id="IPR028889">
    <property type="entry name" value="USP"/>
</dbReference>
<dbReference type="PROSITE" id="PS50235">
    <property type="entry name" value="USP_3"/>
    <property type="match status" value="1"/>
</dbReference>